<dbReference type="PANTHER" id="PTHR24240">
    <property type="entry name" value="OPSIN"/>
    <property type="match status" value="1"/>
</dbReference>
<evidence type="ECO:0000313" key="11">
    <source>
        <dbReference type="Proteomes" id="UP000683360"/>
    </source>
</evidence>
<keyword evidence="2 8" id="KW-0812">Transmembrane</keyword>
<dbReference type="OrthoDB" id="6117944at2759"/>
<dbReference type="GO" id="GO:0004930">
    <property type="term" value="F:G protein-coupled receptor activity"/>
    <property type="evidence" value="ECO:0007669"/>
    <property type="project" value="UniProtKB-KW"/>
</dbReference>
<name>A0A8S3SK55_MYTED</name>
<dbReference type="AlphaFoldDB" id="A0A8S3SK55"/>
<organism evidence="10 11">
    <name type="scientific">Mytilus edulis</name>
    <name type="common">Blue mussel</name>
    <dbReference type="NCBI Taxonomy" id="6550"/>
    <lineage>
        <taxon>Eukaryota</taxon>
        <taxon>Metazoa</taxon>
        <taxon>Spiralia</taxon>
        <taxon>Lophotrochozoa</taxon>
        <taxon>Mollusca</taxon>
        <taxon>Bivalvia</taxon>
        <taxon>Autobranchia</taxon>
        <taxon>Pteriomorphia</taxon>
        <taxon>Mytilida</taxon>
        <taxon>Mytiloidea</taxon>
        <taxon>Mytilidae</taxon>
        <taxon>Mytilinae</taxon>
        <taxon>Mytilus</taxon>
    </lineage>
</organism>
<evidence type="ECO:0000256" key="7">
    <source>
        <dbReference type="ARBA" id="ARBA00023224"/>
    </source>
</evidence>
<dbReference type="SUPFAM" id="SSF81321">
    <property type="entry name" value="Family A G protein-coupled receptor-like"/>
    <property type="match status" value="1"/>
</dbReference>
<dbReference type="PROSITE" id="PS50262">
    <property type="entry name" value="G_PROTEIN_RECEP_F1_2"/>
    <property type="match status" value="1"/>
</dbReference>
<feature type="transmembrane region" description="Helical" evidence="8">
    <location>
        <begin position="130"/>
        <end position="148"/>
    </location>
</feature>
<dbReference type="GO" id="GO:0016020">
    <property type="term" value="C:membrane"/>
    <property type="evidence" value="ECO:0007669"/>
    <property type="project" value="UniProtKB-SubCell"/>
</dbReference>
<dbReference type="Gene3D" id="1.20.1070.10">
    <property type="entry name" value="Rhodopsin 7-helix transmembrane proteins"/>
    <property type="match status" value="1"/>
</dbReference>
<keyword evidence="3 8" id="KW-1133">Transmembrane helix</keyword>
<dbReference type="InterPro" id="IPR017452">
    <property type="entry name" value="GPCR_Rhodpsn_7TM"/>
</dbReference>
<keyword evidence="7" id="KW-0807">Transducer</keyword>
<dbReference type="InterPro" id="IPR050125">
    <property type="entry name" value="GPCR_opsins"/>
</dbReference>
<feature type="transmembrane region" description="Helical" evidence="8">
    <location>
        <begin position="189"/>
        <end position="212"/>
    </location>
</feature>
<evidence type="ECO:0000259" key="9">
    <source>
        <dbReference type="PROSITE" id="PS50262"/>
    </source>
</evidence>
<evidence type="ECO:0000256" key="5">
    <source>
        <dbReference type="ARBA" id="ARBA00023136"/>
    </source>
</evidence>
<feature type="transmembrane region" description="Helical" evidence="8">
    <location>
        <begin position="92"/>
        <end position="110"/>
    </location>
</feature>
<dbReference type="EMBL" id="CAJPWZ010001620">
    <property type="protein sequence ID" value="CAG2219027.1"/>
    <property type="molecule type" value="Genomic_DNA"/>
</dbReference>
<feature type="transmembrane region" description="Helical" evidence="8">
    <location>
        <begin position="56"/>
        <end position="80"/>
    </location>
</feature>
<dbReference type="Proteomes" id="UP000683360">
    <property type="component" value="Unassembled WGS sequence"/>
</dbReference>
<sequence>MEKTATFAVLSYKEDNLTKLLTHSASQVNMSTLIPARYPNLEDIEYQEFIRRCSEFSFMIILCLIGTVGNIHTILVYLRVKEMKERFHVRTLLIWLSAMDLTTCAIVMPFETFAVRFSYSVSSDAACQLFRYTNYTTSISSWLILTVIGHERYKKIYGILFGTKSVMPCKICKVTNWFKGKSSFFKHNVFCILIAISALIISFPVFVFIGIVETVPLNYSRLLGTQCTTRNQYRSLVTAGLYSGVVGLFGILCFVYCSYCYGKILFVIHKQSKNEKARRENSIQLRAKVHKAQQTTSYRKRKPHYKVTISLFVATGFSFLGFIIFAIVTAFEVSNSPFKHATITGVMKRGIFINNACNPVVYFICDITFRHACKKLYLCIRR</sequence>
<reference evidence="10" key="1">
    <citation type="submission" date="2021-03" db="EMBL/GenBank/DDBJ databases">
        <authorList>
            <person name="Bekaert M."/>
        </authorList>
    </citation>
    <scope>NUCLEOTIDE SEQUENCE</scope>
</reference>
<feature type="transmembrane region" description="Helical" evidence="8">
    <location>
        <begin position="309"/>
        <end position="331"/>
    </location>
</feature>
<comment type="caution">
    <text evidence="10">The sequence shown here is derived from an EMBL/GenBank/DDBJ whole genome shotgun (WGS) entry which is preliminary data.</text>
</comment>
<dbReference type="Pfam" id="PF00001">
    <property type="entry name" value="7tm_1"/>
    <property type="match status" value="1"/>
</dbReference>
<evidence type="ECO:0000256" key="3">
    <source>
        <dbReference type="ARBA" id="ARBA00022989"/>
    </source>
</evidence>
<evidence type="ECO:0000256" key="2">
    <source>
        <dbReference type="ARBA" id="ARBA00022692"/>
    </source>
</evidence>
<dbReference type="CDD" id="cd00637">
    <property type="entry name" value="7tm_classA_rhodopsin-like"/>
    <property type="match status" value="1"/>
</dbReference>
<accession>A0A8S3SK55</accession>
<feature type="transmembrane region" description="Helical" evidence="8">
    <location>
        <begin position="241"/>
        <end position="268"/>
    </location>
</feature>
<comment type="subcellular location">
    <subcellularLocation>
        <location evidence="1">Membrane</location>
        <topology evidence="1">Multi-pass membrane protein</topology>
    </subcellularLocation>
</comment>
<keyword evidence="5 8" id="KW-0472">Membrane</keyword>
<dbReference type="InterPro" id="IPR000276">
    <property type="entry name" value="GPCR_Rhodpsn"/>
</dbReference>
<proteinExistence type="predicted"/>
<keyword evidence="4" id="KW-0297">G-protein coupled receptor</keyword>
<dbReference type="PRINTS" id="PR00237">
    <property type="entry name" value="GPCRRHODOPSN"/>
</dbReference>
<gene>
    <name evidence="10" type="ORF">MEDL_32584</name>
</gene>
<feature type="domain" description="G-protein coupled receptors family 1 profile" evidence="9">
    <location>
        <begin position="69"/>
        <end position="362"/>
    </location>
</feature>
<keyword evidence="6" id="KW-0675">Receptor</keyword>
<evidence type="ECO:0000256" key="1">
    <source>
        <dbReference type="ARBA" id="ARBA00004141"/>
    </source>
</evidence>
<evidence type="ECO:0000256" key="6">
    <source>
        <dbReference type="ARBA" id="ARBA00023170"/>
    </source>
</evidence>
<evidence type="ECO:0000313" key="10">
    <source>
        <dbReference type="EMBL" id="CAG2219027.1"/>
    </source>
</evidence>
<evidence type="ECO:0000256" key="4">
    <source>
        <dbReference type="ARBA" id="ARBA00023040"/>
    </source>
</evidence>
<evidence type="ECO:0000256" key="8">
    <source>
        <dbReference type="SAM" id="Phobius"/>
    </source>
</evidence>
<protein>
    <recommendedName>
        <fullName evidence="9">G-protein coupled receptors family 1 profile domain-containing protein</fullName>
    </recommendedName>
</protein>
<keyword evidence="11" id="KW-1185">Reference proteome</keyword>